<feature type="domain" description="FAD-binding PCMH-type" evidence="7">
    <location>
        <begin position="7"/>
        <end position="187"/>
    </location>
</feature>
<evidence type="ECO:0000256" key="4">
    <source>
        <dbReference type="ARBA" id="ARBA00023002"/>
    </source>
</evidence>
<dbReference type="PROSITE" id="PS00197">
    <property type="entry name" value="2FE2S_FER_1"/>
    <property type="match status" value="1"/>
</dbReference>
<evidence type="ECO:0000256" key="5">
    <source>
        <dbReference type="ARBA" id="ARBA00023004"/>
    </source>
</evidence>
<dbReference type="InterPro" id="IPR002346">
    <property type="entry name" value="Mopterin_DH_FAD-bd"/>
</dbReference>
<dbReference type="SUPFAM" id="SSF55447">
    <property type="entry name" value="CO dehydrogenase flavoprotein C-terminal domain-like"/>
    <property type="match status" value="1"/>
</dbReference>
<dbReference type="CDD" id="cd00207">
    <property type="entry name" value="fer2"/>
    <property type="match status" value="1"/>
</dbReference>
<dbReference type="Gene3D" id="3.30.390.50">
    <property type="entry name" value="CO dehydrogenase flavoprotein, C-terminal domain"/>
    <property type="match status" value="1"/>
</dbReference>
<evidence type="ECO:0000256" key="2">
    <source>
        <dbReference type="ARBA" id="ARBA00022723"/>
    </source>
</evidence>
<feature type="domain" description="2Fe-2S ferredoxin-type" evidence="6">
    <location>
        <begin position="327"/>
        <end position="402"/>
    </location>
</feature>
<dbReference type="GO" id="GO:0071949">
    <property type="term" value="F:FAD binding"/>
    <property type="evidence" value="ECO:0007669"/>
    <property type="project" value="InterPro"/>
</dbReference>
<evidence type="ECO:0000256" key="3">
    <source>
        <dbReference type="ARBA" id="ARBA00022827"/>
    </source>
</evidence>
<dbReference type="Gene3D" id="3.30.465.10">
    <property type="match status" value="1"/>
</dbReference>
<dbReference type="InterPro" id="IPR036318">
    <property type="entry name" value="FAD-bd_PCMH-like_sf"/>
</dbReference>
<gene>
    <name evidence="8" type="ORF">METZ01_LOCUS20633</name>
</gene>
<accession>A0A381PNZ3</accession>
<dbReference type="Pfam" id="PF03450">
    <property type="entry name" value="CO_deh_flav_C"/>
    <property type="match status" value="1"/>
</dbReference>
<dbReference type="InterPro" id="IPR001041">
    <property type="entry name" value="2Fe-2S_ferredoxin-type"/>
</dbReference>
<keyword evidence="1" id="KW-0285">Flavoprotein</keyword>
<dbReference type="InterPro" id="IPR016169">
    <property type="entry name" value="FAD-bd_PCMH_sub2"/>
</dbReference>
<evidence type="ECO:0008006" key="9">
    <source>
        <dbReference type="Google" id="ProtNLM"/>
    </source>
</evidence>
<dbReference type="Pfam" id="PF01799">
    <property type="entry name" value="Fer2_2"/>
    <property type="match status" value="1"/>
</dbReference>
<dbReference type="PROSITE" id="PS51387">
    <property type="entry name" value="FAD_PCMH"/>
    <property type="match status" value="1"/>
</dbReference>
<dbReference type="EMBL" id="UINC01001020">
    <property type="protein sequence ID" value="SUZ67779.1"/>
    <property type="molecule type" value="Genomic_DNA"/>
</dbReference>
<reference evidence="8" key="1">
    <citation type="submission" date="2018-05" db="EMBL/GenBank/DDBJ databases">
        <authorList>
            <person name="Lanie J.A."/>
            <person name="Ng W.-L."/>
            <person name="Kazmierczak K.M."/>
            <person name="Andrzejewski T.M."/>
            <person name="Davidsen T.M."/>
            <person name="Wayne K.J."/>
            <person name="Tettelin H."/>
            <person name="Glass J.I."/>
            <person name="Rusch D."/>
            <person name="Podicherti R."/>
            <person name="Tsui H.-C.T."/>
            <person name="Winkler M.E."/>
        </authorList>
    </citation>
    <scope>NUCLEOTIDE SEQUENCE</scope>
</reference>
<dbReference type="InterPro" id="IPR036683">
    <property type="entry name" value="CO_DH_flav_C_dom_sf"/>
</dbReference>
<dbReference type="PROSITE" id="PS51085">
    <property type="entry name" value="2FE2S_FER_2"/>
    <property type="match status" value="1"/>
</dbReference>
<dbReference type="AlphaFoldDB" id="A0A381PNZ3"/>
<dbReference type="InterPro" id="IPR036010">
    <property type="entry name" value="2Fe-2S_ferredoxin-like_sf"/>
</dbReference>
<feature type="non-terminal residue" evidence="8">
    <location>
        <position position="1"/>
    </location>
</feature>
<dbReference type="InterPro" id="IPR012675">
    <property type="entry name" value="Beta-grasp_dom_sf"/>
</dbReference>
<keyword evidence="2" id="KW-0479">Metal-binding</keyword>
<dbReference type="SUPFAM" id="SSF56176">
    <property type="entry name" value="FAD-binding/transporter-associated domain-like"/>
    <property type="match status" value="1"/>
</dbReference>
<dbReference type="Pfam" id="PF00941">
    <property type="entry name" value="FAD_binding_5"/>
    <property type="match status" value="1"/>
</dbReference>
<keyword evidence="5" id="KW-0408">Iron</keyword>
<evidence type="ECO:0000259" key="6">
    <source>
        <dbReference type="PROSITE" id="PS51085"/>
    </source>
</evidence>
<dbReference type="GO" id="GO:0005506">
    <property type="term" value="F:iron ion binding"/>
    <property type="evidence" value="ECO:0007669"/>
    <property type="project" value="InterPro"/>
</dbReference>
<dbReference type="InterPro" id="IPR016166">
    <property type="entry name" value="FAD-bd_PCMH"/>
</dbReference>
<dbReference type="SUPFAM" id="SSF54292">
    <property type="entry name" value="2Fe-2S ferredoxin-like"/>
    <property type="match status" value="1"/>
</dbReference>
<dbReference type="Gene3D" id="1.10.150.120">
    <property type="entry name" value="[2Fe-2S]-binding domain"/>
    <property type="match status" value="1"/>
</dbReference>
<dbReference type="Gene3D" id="3.10.20.30">
    <property type="match status" value="1"/>
</dbReference>
<dbReference type="Pfam" id="PF00111">
    <property type="entry name" value="Fer2"/>
    <property type="match status" value="1"/>
</dbReference>
<proteinExistence type="predicted"/>
<organism evidence="8">
    <name type="scientific">marine metagenome</name>
    <dbReference type="NCBI Taxonomy" id="408172"/>
    <lineage>
        <taxon>unclassified sequences</taxon>
        <taxon>metagenomes</taxon>
        <taxon>ecological metagenomes</taxon>
    </lineage>
</organism>
<dbReference type="InterPro" id="IPR016208">
    <property type="entry name" value="Ald_Oxase/xanthine_DH-like"/>
</dbReference>
<evidence type="ECO:0000259" key="7">
    <source>
        <dbReference type="PROSITE" id="PS51387"/>
    </source>
</evidence>
<dbReference type="GO" id="GO:0051537">
    <property type="term" value="F:2 iron, 2 sulfur cluster binding"/>
    <property type="evidence" value="ECO:0007669"/>
    <property type="project" value="InterPro"/>
</dbReference>
<dbReference type="PANTHER" id="PTHR45444">
    <property type="entry name" value="XANTHINE DEHYDROGENASE"/>
    <property type="match status" value="1"/>
</dbReference>
<evidence type="ECO:0000256" key="1">
    <source>
        <dbReference type="ARBA" id="ARBA00022630"/>
    </source>
</evidence>
<dbReference type="InterPro" id="IPR005107">
    <property type="entry name" value="CO_DH_flav_C"/>
</dbReference>
<name>A0A381PNZ3_9ZZZZ</name>
<dbReference type="InterPro" id="IPR036884">
    <property type="entry name" value="2Fe-2S-bd_dom_sf"/>
</dbReference>
<dbReference type="SUPFAM" id="SSF47741">
    <property type="entry name" value="CO dehydrogenase ISP C-domain like"/>
    <property type="match status" value="1"/>
</dbReference>
<dbReference type="InterPro" id="IPR002888">
    <property type="entry name" value="2Fe-2S-bd"/>
</dbReference>
<keyword evidence="3" id="KW-0274">FAD</keyword>
<sequence>VLHESQRPGMRIGKVLRPTSWSEAIELYASLPAALPTAGATDLLLEMARQPATAEAEAVTLIDLWGLPECSQITIDTDNVVVGCGVTHNQIIAEPGLDSALDLLRMACLEIGSPQLRNRATVVGNVVTASPANDTISALMALDAAIIMESADGQRELPIREFFTGFRTTALQQSELVRAIRIPRWTVNTLGTWLKVGNRSSQAISVVHAGVVLGFDELTSTITRADLAIGSVSATITLSAPFRNALVGRSLDAETASDAARAAVNEIEPIDDIRASATYRRSVTETAVRRALISLTEVTSFERRSPPLLGWVVDRPEPPRFDVSSDTPISCIVNGTKTSAPVAGNQTVLEWLRSEVATGTKEGCAEGECGACTITLNGAAVTSCLVPAAQADGASIVTVEGLAPRGELHFVQEQFLDNFAVQCGFCTPGFLVAASTLHDELESPTEDDVKAGLAGNLCRCTGYYSIVDALAQSAPSGEPTP</sequence>
<dbReference type="SMART" id="SM01092">
    <property type="entry name" value="CO_deh_flav_C"/>
    <property type="match status" value="1"/>
</dbReference>
<protein>
    <recommendedName>
        <fullName evidence="9">2Fe-2S iron-sulfur cluster binding domain-containing protein</fullName>
    </recommendedName>
</protein>
<dbReference type="InterPro" id="IPR006058">
    <property type="entry name" value="2Fe2S_fd_BS"/>
</dbReference>
<dbReference type="GO" id="GO:0016491">
    <property type="term" value="F:oxidoreductase activity"/>
    <property type="evidence" value="ECO:0007669"/>
    <property type="project" value="UniProtKB-KW"/>
</dbReference>
<dbReference type="PANTHER" id="PTHR45444:SF3">
    <property type="entry name" value="XANTHINE DEHYDROGENASE"/>
    <property type="match status" value="1"/>
</dbReference>
<keyword evidence="4" id="KW-0560">Oxidoreductase</keyword>
<evidence type="ECO:0000313" key="8">
    <source>
        <dbReference type="EMBL" id="SUZ67779.1"/>
    </source>
</evidence>